<protein>
    <submittedName>
        <fullName evidence="1">Uncharacterized protein</fullName>
    </submittedName>
</protein>
<evidence type="ECO:0000313" key="1">
    <source>
        <dbReference type="EMBL" id="TBU32632.1"/>
    </source>
</evidence>
<name>A0A4Q9N0J3_9APHY</name>
<dbReference type="Proteomes" id="UP000292957">
    <property type="component" value="Unassembled WGS sequence"/>
</dbReference>
<proteinExistence type="predicted"/>
<organism evidence="1">
    <name type="scientific">Dichomitus squalens</name>
    <dbReference type="NCBI Taxonomy" id="114155"/>
    <lineage>
        <taxon>Eukaryota</taxon>
        <taxon>Fungi</taxon>
        <taxon>Dikarya</taxon>
        <taxon>Basidiomycota</taxon>
        <taxon>Agaricomycotina</taxon>
        <taxon>Agaricomycetes</taxon>
        <taxon>Polyporales</taxon>
        <taxon>Polyporaceae</taxon>
        <taxon>Dichomitus</taxon>
    </lineage>
</organism>
<accession>A0A4Q9N0J3</accession>
<dbReference type="AlphaFoldDB" id="A0A4Q9N0J3"/>
<dbReference type="EMBL" id="ML143394">
    <property type="protein sequence ID" value="TBU32632.1"/>
    <property type="molecule type" value="Genomic_DNA"/>
</dbReference>
<gene>
    <name evidence="1" type="ORF">BD311DRAFT_654582</name>
</gene>
<sequence length="107" mass="11830">MSAPSAYEDDGGCSFPFYPSEHSHPLCWEGIMVVTIVTDARRFHPSRAEASYLAQSCGHCAKMPDGNLRQGKWGDTQTELSRTIGYVFAPLYSNIQRNTLVELSGSK</sequence>
<reference evidence="1" key="1">
    <citation type="submission" date="2019-01" db="EMBL/GenBank/DDBJ databases">
        <title>Draft genome sequences of three monokaryotic isolates of the white-rot basidiomycete fungus Dichomitus squalens.</title>
        <authorList>
            <consortium name="DOE Joint Genome Institute"/>
            <person name="Lopez S.C."/>
            <person name="Andreopoulos B."/>
            <person name="Pangilinan J."/>
            <person name="Lipzen A."/>
            <person name="Riley R."/>
            <person name="Ahrendt S."/>
            <person name="Ng V."/>
            <person name="Barry K."/>
            <person name="Daum C."/>
            <person name="Grigoriev I.V."/>
            <person name="Hilden K.S."/>
            <person name="Makela M.R."/>
            <person name="de Vries R.P."/>
        </authorList>
    </citation>
    <scope>NUCLEOTIDE SEQUENCE [LARGE SCALE GENOMIC DNA]</scope>
    <source>
        <strain evidence="1">OM18370.1</strain>
    </source>
</reference>